<reference evidence="2" key="1">
    <citation type="submission" date="2022-11" db="EMBL/GenBank/DDBJ databases">
        <authorList>
            <person name="Kamali M."/>
            <person name="Peak L."/>
            <person name="Go Y.Y."/>
            <person name="Balasuriya U.B.R."/>
            <person name="Carossino M."/>
        </authorList>
    </citation>
    <scope>NUCLEOTIDE SEQUENCE</scope>
    <source>
        <strain evidence="2">4524</strain>
    </source>
</reference>
<reference evidence="2" key="2">
    <citation type="journal article" date="2023" name="Pathogens">
        <title>Pathological Features and Genomic Characterization of an Actinobacillus equuli subsp. equuli Bearing Unique Virulence-Associated Genes from an Adult Horse with Pleuropneumonia.</title>
        <authorList>
            <person name="Kamali M."/>
            <person name="Carossino M."/>
            <person name="Del Piero F."/>
            <person name="Peak L."/>
            <person name="Mitchell M.S."/>
            <person name="Willette J."/>
            <person name="Baker R."/>
            <person name="Li F."/>
            <person name="Kenez A."/>
            <person name="Balasuriya U.B.R."/>
            <person name="Go Y.Y."/>
        </authorList>
    </citation>
    <scope>NUCLEOTIDE SEQUENCE</scope>
    <source>
        <strain evidence="2">4524</strain>
    </source>
</reference>
<feature type="domain" description="Trimeric autotransporter adhesin YadA-like stalk" evidence="1">
    <location>
        <begin position="263"/>
        <end position="298"/>
    </location>
</feature>
<dbReference type="Pfam" id="PF05662">
    <property type="entry name" value="YadA_stalk"/>
    <property type="match status" value="2"/>
</dbReference>
<dbReference type="SUPFAM" id="SSF101967">
    <property type="entry name" value="Adhesin YadA, collagen-binding domain"/>
    <property type="match status" value="1"/>
</dbReference>
<sequence length="394" mass="40329">NVANNTDANVQMGDKVIITAGDNVNISQNGKNITIATSNKPTFSNVTTKDLTVQAGGTVNMGGNAITNVANGTKPTDAVNLQQLNASKVAVLAGLNTGVTSKPNATTGGTDYVVNGWNTTAQAAANGNVTVTGNIDSTKNTIDYTIDLTKETKDTITNANVTAHNANATANLANATANLANTTANTANATVNKGWNLTANKDATAENIQMGETVDFSQGDNIVVTRDGKGIKIATSLTPTFTDMTTTNLSVKNGGNVDMGGNKVQNVANGTKPMDAVNLQQLNASRTFVVEGKNANVTSAVGADGSTTYTVNAWNTTAKGSSDIKVTNVTDATGRTIDYTIDLSDSTKNNITTANTTAHNANATANAANTTVNKGWNITTAKSGTGNVANNTDA</sequence>
<accession>A0A9X4G4R4</accession>
<dbReference type="Gene3D" id="6.20.50.100">
    <property type="match status" value="1"/>
</dbReference>
<gene>
    <name evidence="2" type="ORF">OQ257_11685</name>
</gene>
<comment type="caution">
    <text evidence="2">The sequence shown here is derived from an EMBL/GenBank/DDBJ whole genome shotgun (WGS) entry which is preliminary data.</text>
</comment>
<dbReference type="AlphaFoldDB" id="A0A9X4G4R4"/>
<dbReference type="EMBL" id="JAPHVQ010000037">
    <property type="protein sequence ID" value="MDE8035812.1"/>
    <property type="molecule type" value="Genomic_DNA"/>
</dbReference>
<organism evidence="2 3">
    <name type="scientific">Actinobacillus equuli subsp. equuli</name>
    <dbReference type="NCBI Taxonomy" id="202947"/>
    <lineage>
        <taxon>Bacteria</taxon>
        <taxon>Pseudomonadati</taxon>
        <taxon>Pseudomonadota</taxon>
        <taxon>Gammaproteobacteria</taxon>
        <taxon>Pasteurellales</taxon>
        <taxon>Pasteurellaceae</taxon>
        <taxon>Actinobacillus</taxon>
    </lineage>
</organism>
<dbReference type="InterPro" id="IPR011049">
    <property type="entry name" value="Serralysin-like_metalloprot_C"/>
</dbReference>
<dbReference type="InterPro" id="IPR008635">
    <property type="entry name" value="Coiled_stalk_dom"/>
</dbReference>
<evidence type="ECO:0000259" key="1">
    <source>
        <dbReference type="Pfam" id="PF05662"/>
    </source>
</evidence>
<dbReference type="Gene3D" id="2.150.10.10">
    <property type="entry name" value="Serralysin-like metalloprotease, C-terminal"/>
    <property type="match status" value="1"/>
</dbReference>
<keyword evidence="3" id="KW-1185">Reference proteome</keyword>
<evidence type="ECO:0000313" key="3">
    <source>
        <dbReference type="Proteomes" id="UP001142444"/>
    </source>
</evidence>
<dbReference type="GO" id="GO:0019867">
    <property type="term" value="C:outer membrane"/>
    <property type="evidence" value="ECO:0007669"/>
    <property type="project" value="InterPro"/>
</dbReference>
<name>A0A9X4G4R4_ACTEU</name>
<feature type="domain" description="Trimeric autotransporter adhesin YadA-like stalk" evidence="1">
    <location>
        <begin position="66"/>
        <end position="104"/>
    </location>
</feature>
<feature type="non-terminal residue" evidence="2">
    <location>
        <position position="1"/>
    </location>
</feature>
<proteinExistence type="predicted"/>
<protein>
    <recommendedName>
        <fullName evidence="1">Trimeric autotransporter adhesin YadA-like stalk domain-containing protein</fullName>
    </recommendedName>
</protein>
<dbReference type="Proteomes" id="UP001142444">
    <property type="component" value="Unassembled WGS sequence"/>
</dbReference>
<evidence type="ECO:0000313" key="2">
    <source>
        <dbReference type="EMBL" id="MDE8035812.1"/>
    </source>
</evidence>
<feature type="non-terminal residue" evidence="2">
    <location>
        <position position="394"/>
    </location>
</feature>
<dbReference type="Gene3D" id="6.10.250.2040">
    <property type="match status" value="1"/>
</dbReference>